<keyword evidence="3" id="KW-1185">Reference proteome</keyword>
<dbReference type="Proteomes" id="UP000694941">
    <property type="component" value="Unplaced"/>
</dbReference>
<dbReference type="RefSeq" id="XP_013787265.1">
    <property type="nucleotide sequence ID" value="XM_013931811.2"/>
</dbReference>
<dbReference type="Pfam" id="PF04847">
    <property type="entry name" value="Calcipressin"/>
    <property type="match status" value="1"/>
</dbReference>
<dbReference type="SUPFAM" id="SSF54928">
    <property type="entry name" value="RNA-binding domain, RBD"/>
    <property type="match status" value="1"/>
</dbReference>
<organism evidence="3 4">
    <name type="scientific">Limulus polyphemus</name>
    <name type="common">Atlantic horseshoe crab</name>
    <dbReference type="NCBI Taxonomy" id="6850"/>
    <lineage>
        <taxon>Eukaryota</taxon>
        <taxon>Metazoa</taxon>
        <taxon>Ecdysozoa</taxon>
        <taxon>Arthropoda</taxon>
        <taxon>Chelicerata</taxon>
        <taxon>Merostomata</taxon>
        <taxon>Xiphosura</taxon>
        <taxon>Limulidae</taxon>
        <taxon>Limulus</taxon>
    </lineage>
</organism>
<reference evidence="4" key="1">
    <citation type="submission" date="2025-08" db="UniProtKB">
        <authorList>
            <consortium name="RefSeq"/>
        </authorList>
    </citation>
    <scope>IDENTIFICATION</scope>
    <source>
        <tissue evidence="4">Muscle</tissue>
    </source>
</reference>
<dbReference type="PANTHER" id="PTHR10300:SF14">
    <property type="entry name" value="PROTEIN SARAH"/>
    <property type="match status" value="1"/>
</dbReference>
<feature type="compositionally biased region" description="Polar residues" evidence="2">
    <location>
        <begin position="15"/>
        <end position="26"/>
    </location>
</feature>
<protein>
    <submittedName>
        <fullName evidence="4">Calcipressin-2-like</fullName>
    </submittedName>
</protein>
<gene>
    <name evidence="4" type="primary">LOC106471220</name>
</gene>
<dbReference type="PANTHER" id="PTHR10300">
    <property type="entry name" value="CALCIPRESSIN"/>
    <property type="match status" value="1"/>
</dbReference>
<feature type="region of interest" description="Disordered" evidence="2">
    <location>
        <begin position="216"/>
        <end position="248"/>
    </location>
</feature>
<evidence type="ECO:0000256" key="1">
    <source>
        <dbReference type="ARBA" id="ARBA00008209"/>
    </source>
</evidence>
<dbReference type="CDD" id="cd12434">
    <property type="entry name" value="RRM_RCAN_like"/>
    <property type="match status" value="1"/>
</dbReference>
<accession>A0ABM1BRI9</accession>
<comment type="similarity">
    <text evidence="1">Belongs to the RCAN family.</text>
</comment>
<feature type="region of interest" description="Disordered" evidence="2">
    <location>
        <begin position="138"/>
        <end position="171"/>
    </location>
</feature>
<evidence type="ECO:0000313" key="3">
    <source>
        <dbReference type="Proteomes" id="UP000694941"/>
    </source>
</evidence>
<dbReference type="InterPro" id="IPR006931">
    <property type="entry name" value="Calcipressin"/>
</dbReference>
<evidence type="ECO:0000313" key="4">
    <source>
        <dbReference type="RefSeq" id="XP_013787265.1"/>
    </source>
</evidence>
<dbReference type="Gene3D" id="3.30.70.330">
    <property type="match status" value="1"/>
</dbReference>
<dbReference type="GeneID" id="106471220"/>
<proteinExistence type="inferred from homology"/>
<sequence length="248" mass="27538">MVKSEQVLTEDKATMNCTSPPSSPVEQDNIREGHSVLNLKDENLCSDDSSSELPSSLIITNIDVRVFSDPDLKASFEELFKKYEEDTTFQYFKSFRRARVNYQNQESAAKAKVHCHQSQFGENLINCYYAQRSSSKESDLSDTHLQPPTPEKQFLISPPASPPPGWEPVGEAQPAINYDLLSAIADLTPGGVHELHPPSTSQPGIVVHVCEQKKEKTQPKLKIVHTRCPGKTPSLDEMESPSPPTSTD</sequence>
<dbReference type="InterPro" id="IPR012677">
    <property type="entry name" value="Nucleotide-bd_a/b_plait_sf"/>
</dbReference>
<dbReference type="InterPro" id="IPR035979">
    <property type="entry name" value="RBD_domain_sf"/>
</dbReference>
<feature type="region of interest" description="Disordered" evidence="2">
    <location>
        <begin position="1"/>
        <end position="28"/>
    </location>
</feature>
<evidence type="ECO:0000256" key="2">
    <source>
        <dbReference type="SAM" id="MobiDB-lite"/>
    </source>
</evidence>
<name>A0ABM1BRI9_LIMPO</name>